<keyword evidence="11" id="KW-1133">Transmembrane helix</keyword>
<keyword evidence="5" id="KW-0926">Vacuole</keyword>
<accession>A0ABQ7F654</accession>
<comment type="similarity">
    <text evidence="3 10">Belongs to the glycosyl hydrolase 1 family.</text>
</comment>
<dbReference type="InterPro" id="IPR001360">
    <property type="entry name" value="Glyco_hydro_1"/>
</dbReference>
<comment type="catalytic activity">
    <reaction evidence="9">
        <text>a thioglucoside + H2O = a sugar + a thiol.</text>
        <dbReference type="EC" id="3.2.1.147"/>
    </reaction>
</comment>
<comment type="subcellular location">
    <subcellularLocation>
        <location evidence="2">Vacuole</location>
    </subcellularLocation>
</comment>
<comment type="caution">
    <text evidence="12">The sequence shown here is derived from an EMBL/GenBank/DDBJ whole genome shotgun (WGS) entry which is preliminary data.</text>
</comment>
<evidence type="ECO:0000256" key="8">
    <source>
        <dbReference type="ARBA" id="ARBA00032797"/>
    </source>
</evidence>
<gene>
    <name evidence="12" type="ORF">DY000_02044263</name>
</gene>
<proteinExistence type="inferred from homology"/>
<evidence type="ECO:0000256" key="2">
    <source>
        <dbReference type="ARBA" id="ARBA00004116"/>
    </source>
</evidence>
<evidence type="ECO:0000256" key="3">
    <source>
        <dbReference type="ARBA" id="ARBA00010838"/>
    </source>
</evidence>
<dbReference type="Proteomes" id="UP000266723">
    <property type="component" value="Unassembled WGS sequence"/>
</dbReference>
<dbReference type="PANTHER" id="PTHR10353">
    <property type="entry name" value="GLYCOSYL HYDROLASE"/>
    <property type="match status" value="1"/>
</dbReference>
<dbReference type="InterPro" id="IPR017853">
    <property type="entry name" value="GH"/>
</dbReference>
<feature type="transmembrane region" description="Helical" evidence="11">
    <location>
        <begin position="53"/>
        <end position="70"/>
    </location>
</feature>
<keyword evidence="11" id="KW-0472">Membrane</keyword>
<dbReference type="PROSITE" id="PS00653">
    <property type="entry name" value="GLYCOSYL_HYDROL_F1_2"/>
    <property type="match status" value="1"/>
</dbReference>
<evidence type="ECO:0000256" key="1">
    <source>
        <dbReference type="ARBA" id="ARBA00003014"/>
    </source>
</evidence>
<evidence type="ECO:0000256" key="10">
    <source>
        <dbReference type="RuleBase" id="RU003690"/>
    </source>
</evidence>
<evidence type="ECO:0000256" key="7">
    <source>
        <dbReference type="ARBA" id="ARBA00032643"/>
    </source>
</evidence>
<name>A0ABQ7F654_BRACR</name>
<evidence type="ECO:0000313" key="12">
    <source>
        <dbReference type="EMBL" id="KAF3610803.1"/>
    </source>
</evidence>
<dbReference type="InterPro" id="IPR033132">
    <property type="entry name" value="GH_1_N_CS"/>
</dbReference>
<dbReference type="PRINTS" id="PR00131">
    <property type="entry name" value="GLHYDRLASE1"/>
</dbReference>
<evidence type="ECO:0000256" key="4">
    <source>
        <dbReference type="ARBA" id="ARBA00012250"/>
    </source>
</evidence>
<dbReference type="EC" id="3.2.1.147" evidence="4"/>
<dbReference type="Pfam" id="PF00232">
    <property type="entry name" value="Glyco_hydro_1"/>
    <property type="match status" value="2"/>
</dbReference>
<dbReference type="Gene3D" id="3.20.20.80">
    <property type="entry name" value="Glycosidases"/>
    <property type="match status" value="3"/>
</dbReference>
<reference evidence="12 13" key="1">
    <citation type="journal article" date="2020" name="BMC Genomics">
        <title>Intraspecific diversification of the crop wild relative Brassica cretica Lam. using demographic model selection.</title>
        <authorList>
            <person name="Kioukis A."/>
            <person name="Michalopoulou V.A."/>
            <person name="Briers L."/>
            <person name="Pirintsos S."/>
            <person name="Studholme D.J."/>
            <person name="Pavlidis P."/>
            <person name="Sarris P.F."/>
        </authorList>
    </citation>
    <scope>NUCLEOTIDE SEQUENCE [LARGE SCALE GENOMIC DNA]</scope>
    <source>
        <strain evidence="13">cv. PFS-1207/04</strain>
    </source>
</reference>
<keyword evidence="11" id="KW-0812">Transmembrane</keyword>
<evidence type="ECO:0000256" key="9">
    <source>
        <dbReference type="ARBA" id="ARBA00034026"/>
    </source>
</evidence>
<evidence type="ECO:0000256" key="5">
    <source>
        <dbReference type="ARBA" id="ARBA00022554"/>
    </source>
</evidence>
<dbReference type="EMBL" id="QGKV02000297">
    <property type="protein sequence ID" value="KAF3610803.1"/>
    <property type="molecule type" value="Genomic_DNA"/>
</dbReference>
<evidence type="ECO:0000256" key="11">
    <source>
        <dbReference type="SAM" id="Phobius"/>
    </source>
</evidence>
<sequence>MKCRVATKLFHLTQNKKKIACVSVLSLPKFLLGFNFLRLYSSNEATEMKLLNNNSLIILLLLLILAFTEVSSLEEGYSRDDFPPGFVFGSGTSAYQVEGAAEEDGRTRSIWDVFAHAGHSGGATGDVACDQYHKYKEDVKLMVDIGLDAYRFSISWSRLLPSGRGPVNPKGLQYYNNLIDELITHGIQPHVTLHHFDLPQVLEDEYGGIQPHVTLHHFDLPQVLEDEYGGWLSRESVRDFTAYADTCFKEFGDRVLHWTTINELNVFALGGYDQGVTPPGRCSLPFGLNCTEGNSSSEPYIAVHNMLLAHASATNLYKKQYQHKQHGSVGLSIYTYGAAPLNYPETMKTRVGSRLPAFTEDESEQVKGAIDFVGVINYMALYVKDNSSSLKQSLHDFNIDMAVELTLVGNTSFNNEYANTPWSLQQVLLYIKENYGNPPIYIAENGQMTPQSSSLEDTSRIQYLSSHIEAVLHSLRKGANVRGYFQWSLMDLYEVFGGYNMSYGLYYVDFKDPYLNRYPKLSAHWYSSFLGGTLHYRSHALSSAI</sequence>
<dbReference type="SUPFAM" id="SSF51445">
    <property type="entry name" value="(Trans)glycosidases"/>
    <property type="match status" value="2"/>
</dbReference>
<keyword evidence="13" id="KW-1185">Reference proteome</keyword>
<evidence type="ECO:0000256" key="6">
    <source>
        <dbReference type="ARBA" id="ARBA00022801"/>
    </source>
</evidence>
<organism evidence="12 13">
    <name type="scientific">Brassica cretica</name>
    <name type="common">Mustard</name>
    <dbReference type="NCBI Taxonomy" id="69181"/>
    <lineage>
        <taxon>Eukaryota</taxon>
        <taxon>Viridiplantae</taxon>
        <taxon>Streptophyta</taxon>
        <taxon>Embryophyta</taxon>
        <taxon>Tracheophyta</taxon>
        <taxon>Spermatophyta</taxon>
        <taxon>Magnoliopsida</taxon>
        <taxon>eudicotyledons</taxon>
        <taxon>Gunneridae</taxon>
        <taxon>Pentapetalae</taxon>
        <taxon>rosids</taxon>
        <taxon>malvids</taxon>
        <taxon>Brassicales</taxon>
        <taxon>Brassicaceae</taxon>
        <taxon>Brassiceae</taxon>
        <taxon>Brassica</taxon>
    </lineage>
</organism>
<comment type="function">
    <text evidence="1">Degradation of glucosinolates (glucose residue linked by a thioglucoside bound to an amino acid derivative) to glucose, sulfate and any of the products: thiocyanates, isothiocyanates, nitriles, epithionitriles or oxazolidine-2-thiones.</text>
</comment>
<evidence type="ECO:0000313" key="13">
    <source>
        <dbReference type="Proteomes" id="UP000266723"/>
    </source>
</evidence>
<protein>
    <recommendedName>
        <fullName evidence="4">thioglucosidase</fullName>
        <ecNumber evidence="4">3.2.1.147</ecNumber>
    </recommendedName>
    <alternativeName>
        <fullName evidence="7">Sinigrinase</fullName>
    </alternativeName>
    <alternativeName>
        <fullName evidence="8">Thioglucosidase</fullName>
    </alternativeName>
</protein>
<keyword evidence="6" id="KW-0378">Hydrolase</keyword>
<dbReference type="PANTHER" id="PTHR10353:SF29">
    <property type="entry name" value="BETA-GLUCOSIDASE 11"/>
    <property type="match status" value="1"/>
</dbReference>